<proteinExistence type="inferred from homology"/>
<dbReference type="InterPro" id="IPR051354">
    <property type="entry name" value="Transposase_27_IS1"/>
</dbReference>
<dbReference type="AlphaFoldDB" id="A0A2X2KZ12"/>
<evidence type="ECO:0000256" key="4">
    <source>
        <dbReference type="ARBA" id="ARBA00023172"/>
    </source>
</evidence>
<sequence length="220" mass="25890">MSRQCTHYGRWPQHGFTSLKKLRPQSVTSRIQPGSDVIVCAEMDEQWGYVGAKSRQRWLFYAYDRIRRTVVAHVFGERTLATLERLLSLLSAFEVVVWMTDGWPLYESRLKGKLHVISKRYTQRIERHNLNLRQHLARLGRKSLSFSKSVELHDKVIGHYLTISKLESLPIFVPIYRLSLVHIPPVWPELRAFARRVSRYHLQTHYFALPVVGNSLYVRH</sequence>
<gene>
    <name evidence="5" type="ORF">NCTC8576_03982</name>
</gene>
<evidence type="ECO:0000313" key="5">
    <source>
        <dbReference type="EMBL" id="SPZ87159.1"/>
    </source>
</evidence>
<name>A0A2X2KZ12_SHIBO</name>
<protein>
    <submittedName>
        <fullName evidence="5">IS1 transposase orfB</fullName>
    </submittedName>
</protein>
<evidence type="ECO:0000256" key="1">
    <source>
        <dbReference type="ARBA" id="ARBA00004091"/>
    </source>
</evidence>
<keyword evidence="4" id="KW-0233">DNA recombination</keyword>
<comment type="function">
    <text evidence="1">Absolutely required for transposition of IS1.</text>
</comment>
<dbReference type="GO" id="GO:0003677">
    <property type="term" value="F:DNA binding"/>
    <property type="evidence" value="ECO:0007669"/>
    <property type="project" value="InterPro"/>
</dbReference>
<dbReference type="InterPro" id="IPR005063">
    <property type="entry name" value="Transposase_27"/>
</dbReference>
<dbReference type="GO" id="GO:0006313">
    <property type="term" value="P:DNA transposition"/>
    <property type="evidence" value="ECO:0007669"/>
    <property type="project" value="InterPro"/>
</dbReference>
<accession>A0A2X2KZ12</accession>
<evidence type="ECO:0000256" key="3">
    <source>
        <dbReference type="ARBA" id="ARBA00022578"/>
    </source>
</evidence>
<dbReference type="PANTHER" id="PTHR33293:SF1">
    <property type="entry name" value="INSERTION ELEMENT IS1 1 PROTEIN INSB-RELATED"/>
    <property type="match status" value="1"/>
</dbReference>
<reference evidence="5 6" key="1">
    <citation type="submission" date="2018-06" db="EMBL/GenBank/DDBJ databases">
        <authorList>
            <consortium name="Pathogen Informatics"/>
            <person name="Doyle S."/>
        </authorList>
    </citation>
    <scope>NUCLEOTIDE SEQUENCE [LARGE SCALE GENOMIC DNA]</scope>
    <source>
        <strain evidence="5 6">NCTC8576</strain>
    </source>
</reference>
<dbReference type="NCBIfam" id="NF033558">
    <property type="entry name" value="transpos_IS1"/>
    <property type="match status" value="1"/>
</dbReference>
<keyword evidence="3" id="KW-0815">Transposition</keyword>
<evidence type="ECO:0000313" key="6">
    <source>
        <dbReference type="Proteomes" id="UP000251799"/>
    </source>
</evidence>
<comment type="similarity">
    <text evidence="2">Belongs to the transposase 27 family.</text>
</comment>
<dbReference type="EMBL" id="UAUR01000007">
    <property type="protein sequence ID" value="SPZ87159.1"/>
    <property type="molecule type" value="Genomic_DNA"/>
</dbReference>
<dbReference type="Pfam" id="PF03400">
    <property type="entry name" value="DDE_Tnp_IS1"/>
    <property type="match status" value="1"/>
</dbReference>
<organism evidence="5 6">
    <name type="scientific">Shigella boydii</name>
    <dbReference type="NCBI Taxonomy" id="621"/>
    <lineage>
        <taxon>Bacteria</taxon>
        <taxon>Pseudomonadati</taxon>
        <taxon>Pseudomonadota</taxon>
        <taxon>Gammaproteobacteria</taxon>
        <taxon>Enterobacterales</taxon>
        <taxon>Enterobacteriaceae</taxon>
        <taxon>Shigella</taxon>
    </lineage>
</organism>
<evidence type="ECO:0000256" key="2">
    <source>
        <dbReference type="ARBA" id="ARBA00008841"/>
    </source>
</evidence>
<dbReference type="PANTHER" id="PTHR33293">
    <property type="entry name" value="INSERTION ELEMENT IS1 1 PROTEIN INSB-RELATED"/>
    <property type="match status" value="1"/>
</dbReference>
<dbReference type="Proteomes" id="UP000251799">
    <property type="component" value="Unassembled WGS sequence"/>
</dbReference>
<dbReference type="GO" id="GO:0004803">
    <property type="term" value="F:transposase activity"/>
    <property type="evidence" value="ECO:0007669"/>
    <property type="project" value="InterPro"/>
</dbReference>